<evidence type="ECO:0000313" key="2">
    <source>
        <dbReference type="EMBL" id="CAR23791.1"/>
    </source>
</evidence>
<dbReference type="InParanoid" id="C5DJZ0"/>
<dbReference type="Pfam" id="PF17321">
    <property type="entry name" value="Vac17"/>
    <property type="match status" value="1"/>
</dbReference>
<evidence type="ECO:0000256" key="1">
    <source>
        <dbReference type="SAM" id="MobiDB-lite"/>
    </source>
</evidence>
<dbReference type="OMA" id="IRSAKSC"/>
<dbReference type="HOGENOM" id="CLU_607005_0_0_1"/>
<dbReference type="OrthoDB" id="4070503at2759"/>
<dbReference type="eggNOG" id="ENOG502RZF2">
    <property type="taxonomic scope" value="Eukaryota"/>
</dbReference>
<dbReference type="EMBL" id="CU928170">
    <property type="protein sequence ID" value="CAR23791.1"/>
    <property type="molecule type" value="Genomic_DNA"/>
</dbReference>
<dbReference type="InterPro" id="IPR035293">
    <property type="entry name" value="Vac17"/>
</dbReference>
<dbReference type="FunCoup" id="C5DJZ0">
    <property type="interactions" value="33"/>
</dbReference>
<protein>
    <submittedName>
        <fullName evidence="2">KLTH0F00462p</fullName>
    </submittedName>
</protein>
<proteinExistence type="predicted"/>
<dbReference type="GeneID" id="8292419"/>
<dbReference type="GO" id="GO:0043495">
    <property type="term" value="F:protein-membrane adaptor activity"/>
    <property type="evidence" value="ECO:0007669"/>
    <property type="project" value="InterPro"/>
</dbReference>
<dbReference type="GO" id="GO:0000011">
    <property type="term" value="P:vacuole inheritance"/>
    <property type="evidence" value="ECO:0007669"/>
    <property type="project" value="InterPro"/>
</dbReference>
<keyword evidence="3" id="KW-1185">Reference proteome</keyword>
<name>C5DJZ0_LACTC</name>
<accession>C5DJZ0</accession>
<feature type="region of interest" description="Disordered" evidence="1">
    <location>
        <begin position="140"/>
        <end position="175"/>
    </location>
</feature>
<sequence length="451" mass="50522">MEQLQEIAQESLALSQSALARLDSCLERQRRLYESGFPDQCLSDKSSTNMAQYYEYIGQLYSLYTKAQKLSDTVILSDSKSLSSVQQRAIENLIQEFQEIAKNDENFISYSMRESPNSMSVQSICSFQPKPLKILQRRQAQLESPTKRSFRPSMSLLDNRGDETNLATASDRSQERLLGSSPSSIHFFRPSHTNADTLFIRSAKSCDAGLNRRSNPHENRLNFFKDRQRLSISFIEDEEDVSDEATVISAGSLQSAYIFETDIKSSPFKSQIGEKEIRIPKAGYLAVGEKSKGFNNLLSATPSAPQIGITEVDYKPNFGFSHQPGVEREASQSKKMLSQLVSQGNKTKCKNWFNECDGLGKPISNTLRLLNNLVLVTSETGLRSVNNTTSAKLLMPPRKRKEKQAAHGSCSIFIHGSSRSKFVTAPQQTKLHFKVSHGALQEALNTDLDFK</sequence>
<dbReference type="AlphaFoldDB" id="C5DJZ0"/>
<organism evidence="2 3">
    <name type="scientific">Lachancea thermotolerans (strain ATCC 56472 / CBS 6340 / NRRL Y-8284)</name>
    <name type="common">Yeast</name>
    <name type="synonym">Kluyveromyces thermotolerans</name>
    <dbReference type="NCBI Taxonomy" id="559295"/>
    <lineage>
        <taxon>Eukaryota</taxon>
        <taxon>Fungi</taxon>
        <taxon>Dikarya</taxon>
        <taxon>Ascomycota</taxon>
        <taxon>Saccharomycotina</taxon>
        <taxon>Saccharomycetes</taxon>
        <taxon>Saccharomycetales</taxon>
        <taxon>Saccharomycetaceae</taxon>
        <taxon>Lachancea</taxon>
    </lineage>
</organism>
<dbReference type="Proteomes" id="UP000002036">
    <property type="component" value="Chromosome F"/>
</dbReference>
<dbReference type="KEGG" id="lth:KLTH0F00462g"/>
<reference evidence="2 3" key="1">
    <citation type="journal article" date="2009" name="Genome Res.">
        <title>Comparative genomics of protoploid Saccharomycetaceae.</title>
        <authorList>
            <consortium name="The Genolevures Consortium"/>
            <person name="Souciet J.-L."/>
            <person name="Dujon B."/>
            <person name="Gaillardin C."/>
            <person name="Johnston M."/>
            <person name="Baret P.V."/>
            <person name="Cliften P."/>
            <person name="Sherman D.J."/>
            <person name="Weissenbach J."/>
            <person name="Westhof E."/>
            <person name="Wincker P."/>
            <person name="Jubin C."/>
            <person name="Poulain J."/>
            <person name="Barbe V."/>
            <person name="Segurens B."/>
            <person name="Artiguenave F."/>
            <person name="Anthouard V."/>
            <person name="Vacherie B."/>
            <person name="Val M.-E."/>
            <person name="Fulton R.S."/>
            <person name="Minx P."/>
            <person name="Wilson R."/>
            <person name="Durrens P."/>
            <person name="Jean G."/>
            <person name="Marck C."/>
            <person name="Martin T."/>
            <person name="Nikolski M."/>
            <person name="Rolland T."/>
            <person name="Seret M.-L."/>
            <person name="Casaregola S."/>
            <person name="Despons L."/>
            <person name="Fairhead C."/>
            <person name="Fischer G."/>
            <person name="Lafontaine I."/>
            <person name="Leh V."/>
            <person name="Lemaire M."/>
            <person name="de Montigny J."/>
            <person name="Neuveglise C."/>
            <person name="Thierry A."/>
            <person name="Blanc-Lenfle I."/>
            <person name="Bleykasten C."/>
            <person name="Diffels J."/>
            <person name="Fritsch E."/>
            <person name="Frangeul L."/>
            <person name="Goeffon A."/>
            <person name="Jauniaux N."/>
            <person name="Kachouri-Lafond R."/>
            <person name="Payen C."/>
            <person name="Potier S."/>
            <person name="Pribylova L."/>
            <person name="Ozanne C."/>
            <person name="Richard G.-F."/>
            <person name="Sacerdot C."/>
            <person name="Straub M.-L."/>
            <person name="Talla E."/>
        </authorList>
    </citation>
    <scope>NUCLEOTIDE SEQUENCE [LARGE SCALE GENOMIC DNA]</scope>
    <source>
        <strain evidence="3">ATCC 56472 / CBS 6340 / NRRL Y-8284</strain>
    </source>
</reference>
<dbReference type="STRING" id="559295.C5DJZ0"/>
<evidence type="ECO:0000313" key="3">
    <source>
        <dbReference type="Proteomes" id="UP000002036"/>
    </source>
</evidence>
<dbReference type="RefSeq" id="XP_002554228.1">
    <property type="nucleotide sequence ID" value="XM_002554182.1"/>
</dbReference>
<gene>
    <name evidence="2" type="ordered locus">KLTH0F00462g</name>
</gene>